<dbReference type="SMART" id="SM00355">
    <property type="entry name" value="ZnF_C2H2"/>
    <property type="match status" value="2"/>
</dbReference>
<evidence type="ECO:0000256" key="7">
    <source>
        <dbReference type="ARBA" id="ARBA00023015"/>
    </source>
</evidence>
<dbReference type="GO" id="GO:0008168">
    <property type="term" value="F:methyltransferase activity"/>
    <property type="evidence" value="ECO:0007669"/>
    <property type="project" value="UniProtKB-KW"/>
</dbReference>
<keyword evidence="13" id="KW-0808">Transferase</keyword>
<evidence type="ECO:0000256" key="4">
    <source>
        <dbReference type="ARBA" id="ARBA00022737"/>
    </source>
</evidence>
<dbReference type="PANTHER" id="PTHR23226">
    <property type="entry name" value="ZINC FINGER AND SCAN DOMAIN-CONTAINING"/>
    <property type="match status" value="1"/>
</dbReference>
<dbReference type="GO" id="GO:0008270">
    <property type="term" value="F:zinc ion binding"/>
    <property type="evidence" value="ECO:0007669"/>
    <property type="project" value="UniProtKB-KW"/>
</dbReference>
<protein>
    <submittedName>
        <fullName evidence="13">PRDM9 methyltransferase</fullName>
    </submittedName>
</protein>
<evidence type="ECO:0000313" key="14">
    <source>
        <dbReference type="Proteomes" id="UP000587587"/>
    </source>
</evidence>
<dbReference type="EMBL" id="VZSE01004546">
    <property type="protein sequence ID" value="NWX57105.1"/>
    <property type="molecule type" value="Genomic_DNA"/>
</dbReference>
<dbReference type="Gene3D" id="3.30.160.60">
    <property type="entry name" value="Classic Zinc Finger"/>
    <property type="match status" value="2"/>
</dbReference>
<keyword evidence="8" id="KW-0238">DNA-binding</keyword>
<evidence type="ECO:0000256" key="8">
    <source>
        <dbReference type="ARBA" id="ARBA00023125"/>
    </source>
</evidence>
<reference evidence="13 14" key="1">
    <citation type="submission" date="2019-09" db="EMBL/GenBank/DDBJ databases">
        <title>Bird 10,000 Genomes (B10K) Project - Family phase.</title>
        <authorList>
            <person name="Zhang G."/>
        </authorList>
    </citation>
    <scope>NUCLEOTIDE SEQUENCE [LARGE SCALE GENOMIC DNA]</scope>
    <source>
        <strain evidence="13">B10K-UC-030-53</strain>
    </source>
</reference>
<evidence type="ECO:0000313" key="13">
    <source>
        <dbReference type="EMBL" id="NWX57105.1"/>
    </source>
</evidence>
<name>A0A7K6XCR7_9PASE</name>
<evidence type="ECO:0000256" key="10">
    <source>
        <dbReference type="ARBA" id="ARBA00023242"/>
    </source>
</evidence>
<keyword evidence="14" id="KW-1185">Reference proteome</keyword>
<dbReference type="AlphaFoldDB" id="A0A7K6XCR7"/>
<evidence type="ECO:0000259" key="12">
    <source>
        <dbReference type="PROSITE" id="PS50157"/>
    </source>
</evidence>
<evidence type="ECO:0000256" key="5">
    <source>
        <dbReference type="ARBA" id="ARBA00022771"/>
    </source>
</evidence>
<proteinExistence type="inferred from homology"/>
<evidence type="ECO:0000256" key="3">
    <source>
        <dbReference type="ARBA" id="ARBA00022723"/>
    </source>
</evidence>
<feature type="non-terminal residue" evidence="13">
    <location>
        <position position="1"/>
    </location>
</feature>
<keyword evidence="6" id="KW-0862">Zinc</keyword>
<dbReference type="InterPro" id="IPR013087">
    <property type="entry name" value="Znf_C2H2_type"/>
</dbReference>
<dbReference type="FunFam" id="3.30.160.60:FF:000295">
    <property type="entry name" value="zinc finger protein 19"/>
    <property type="match status" value="1"/>
</dbReference>
<comment type="caution">
    <text evidence="13">The sequence shown here is derived from an EMBL/GenBank/DDBJ whole genome shotgun (WGS) entry which is preliminary data.</text>
</comment>
<keyword evidence="10" id="KW-0539">Nucleus</keyword>
<keyword evidence="13" id="KW-0489">Methyltransferase</keyword>
<dbReference type="PROSITE" id="PS00028">
    <property type="entry name" value="ZINC_FINGER_C2H2_1"/>
    <property type="match status" value="2"/>
</dbReference>
<evidence type="ECO:0000256" key="1">
    <source>
        <dbReference type="ARBA" id="ARBA00004123"/>
    </source>
</evidence>
<dbReference type="PROSITE" id="PS50157">
    <property type="entry name" value="ZINC_FINGER_C2H2_2"/>
    <property type="match status" value="2"/>
</dbReference>
<dbReference type="PANTHER" id="PTHR23226:SF85">
    <property type="entry name" value="ZINC FINGER PROTEIN 397"/>
    <property type="match status" value="1"/>
</dbReference>
<accession>A0A7K6XCR7</accession>
<evidence type="ECO:0000256" key="11">
    <source>
        <dbReference type="PROSITE-ProRule" id="PRU00042"/>
    </source>
</evidence>
<dbReference type="Proteomes" id="UP000587587">
    <property type="component" value="Unassembled WGS sequence"/>
</dbReference>
<keyword evidence="9" id="KW-0804">Transcription</keyword>
<comment type="similarity">
    <text evidence="2">Belongs to the krueppel C2H2-type zinc-finger protein family.</text>
</comment>
<dbReference type="GO" id="GO:0032259">
    <property type="term" value="P:methylation"/>
    <property type="evidence" value="ECO:0007669"/>
    <property type="project" value="UniProtKB-KW"/>
</dbReference>
<dbReference type="InterPro" id="IPR036236">
    <property type="entry name" value="Znf_C2H2_sf"/>
</dbReference>
<sequence length="88" mass="10496">ERPILCQDSNRRSSWSLKLVVCEQLLDREKAFNGEQPYMCLECGKSFTNSSVLIRHWRIHSGERPFECQECGKGFRMSFHLIRHQWTH</sequence>
<keyword evidence="4" id="KW-0677">Repeat</keyword>
<dbReference type="Pfam" id="PF00096">
    <property type="entry name" value="zf-C2H2"/>
    <property type="match status" value="2"/>
</dbReference>
<organism evidence="13 14">
    <name type="scientific">Promerops cafer</name>
    <name type="common">Cape sugarbird</name>
    <dbReference type="NCBI Taxonomy" id="254652"/>
    <lineage>
        <taxon>Eukaryota</taxon>
        <taxon>Metazoa</taxon>
        <taxon>Chordata</taxon>
        <taxon>Craniata</taxon>
        <taxon>Vertebrata</taxon>
        <taxon>Euteleostomi</taxon>
        <taxon>Archelosauria</taxon>
        <taxon>Archosauria</taxon>
        <taxon>Dinosauria</taxon>
        <taxon>Saurischia</taxon>
        <taxon>Theropoda</taxon>
        <taxon>Coelurosauria</taxon>
        <taxon>Aves</taxon>
        <taxon>Neognathae</taxon>
        <taxon>Neoaves</taxon>
        <taxon>Telluraves</taxon>
        <taxon>Australaves</taxon>
        <taxon>Passeriformes</taxon>
        <taxon>Passeroidea</taxon>
        <taxon>Nectariniidae</taxon>
        <taxon>Promerops</taxon>
    </lineage>
</organism>
<dbReference type="GO" id="GO:0000981">
    <property type="term" value="F:DNA-binding transcription factor activity, RNA polymerase II-specific"/>
    <property type="evidence" value="ECO:0007669"/>
    <property type="project" value="TreeGrafter"/>
</dbReference>
<gene>
    <name evidence="13" type="primary">Prdm9</name>
    <name evidence="13" type="ORF">PROCAF_R02975</name>
</gene>
<evidence type="ECO:0000256" key="6">
    <source>
        <dbReference type="ARBA" id="ARBA00022833"/>
    </source>
</evidence>
<comment type="subcellular location">
    <subcellularLocation>
        <location evidence="1">Nucleus</location>
    </subcellularLocation>
</comment>
<dbReference type="SUPFAM" id="SSF57667">
    <property type="entry name" value="beta-beta-alpha zinc fingers"/>
    <property type="match status" value="1"/>
</dbReference>
<dbReference type="GO" id="GO:0005634">
    <property type="term" value="C:nucleus"/>
    <property type="evidence" value="ECO:0007669"/>
    <property type="project" value="UniProtKB-SubCell"/>
</dbReference>
<feature type="non-terminal residue" evidence="13">
    <location>
        <position position="88"/>
    </location>
</feature>
<feature type="domain" description="C2H2-type" evidence="12">
    <location>
        <begin position="66"/>
        <end position="88"/>
    </location>
</feature>
<dbReference type="GO" id="GO:0000978">
    <property type="term" value="F:RNA polymerase II cis-regulatory region sequence-specific DNA binding"/>
    <property type="evidence" value="ECO:0007669"/>
    <property type="project" value="TreeGrafter"/>
</dbReference>
<evidence type="ECO:0000256" key="2">
    <source>
        <dbReference type="ARBA" id="ARBA00006991"/>
    </source>
</evidence>
<evidence type="ECO:0000256" key="9">
    <source>
        <dbReference type="ARBA" id="ARBA00023163"/>
    </source>
</evidence>
<keyword evidence="7" id="KW-0805">Transcription regulation</keyword>
<dbReference type="FunFam" id="3.30.160.60:FF:001035">
    <property type="entry name" value="zinc finger protein 697"/>
    <property type="match status" value="1"/>
</dbReference>
<keyword evidence="3" id="KW-0479">Metal-binding</keyword>
<keyword evidence="5 11" id="KW-0863">Zinc-finger</keyword>
<feature type="domain" description="C2H2-type" evidence="12">
    <location>
        <begin position="38"/>
        <end position="65"/>
    </location>
</feature>